<dbReference type="OrthoDB" id="4760135at2"/>
<evidence type="ECO:0000313" key="1">
    <source>
        <dbReference type="EMBL" id="SMX50315.1"/>
    </source>
</evidence>
<protein>
    <submittedName>
        <fullName evidence="1">Uncharacterized protein</fullName>
    </submittedName>
</protein>
<gene>
    <name evidence="1" type="ORF">MAA8898_04719</name>
</gene>
<organism evidence="1 2">
    <name type="scientific">Maliponia aquimaris</name>
    <dbReference type="NCBI Taxonomy" id="1673631"/>
    <lineage>
        <taxon>Bacteria</taxon>
        <taxon>Pseudomonadati</taxon>
        <taxon>Pseudomonadota</taxon>
        <taxon>Alphaproteobacteria</taxon>
        <taxon>Rhodobacterales</taxon>
        <taxon>Paracoccaceae</taxon>
        <taxon>Maliponia</taxon>
    </lineage>
</organism>
<dbReference type="AlphaFoldDB" id="A0A238L5F5"/>
<proteinExistence type="predicted"/>
<dbReference type="RefSeq" id="WP_094023438.1">
    <property type="nucleotide sequence ID" value="NZ_FXYF01000021.1"/>
</dbReference>
<sequence length="428" mass="47392">MIAVATREFIDAKVRALVARSRRLTKLSPQRVGIPARHAGFAPSAAHFAVANSRLAQIDKRIASRIAHLRRHASTAHPRHVLVPIALAEREVDRARRTFGMLFEIFSQRNGGFAPALAAHDAIAADCYEAVIAAAPMVFDHRLLRPLTYMEHGYSPATMRRGVSLARLLGDANPFPVIRIPWDRDNPWQSVFLHEVAHNLQADLGIWHENQQAVTRRLAMRRENPLVATIYRRWHKEIFADLAAVCLGGTAAAWGMMEFLAHPAPKAKTYKPGGAHPTGLLRVPILAEMLRRKGFADDAAKAREVWRDLYGTGGGGRIPRVLMTSADTVIPAIVDEIAFQPRRNLAQRALVDVIPFSRDDEARIRRGALVLAHGKVPDLPPRHLVSASRFALTIGAPAGPLSNAVIHHLSRHAARDRQQPVLHQRRAA</sequence>
<name>A0A238L5F5_9RHOB</name>
<evidence type="ECO:0000313" key="2">
    <source>
        <dbReference type="Proteomes" id="UP000207598"/>
    </source>
</evidence>
<reference evidence="1 2" key="1">
    <citation type="submission" date="2017-05" db="EMBL/GenBank/DDBJ databases">
        <authorList>
            <person name="Song R."/>
            <person name="Chenine A.L."/>
            <person name="Ruprecht R.M."/>
        </authorList>
    </citation>
    <scope>NUCLEOTIDE SEQUENCE [LARGE SCALE GENOMIC DNA]</scope>
    <source>
        <strain evidence="1 2">CECT 8898</strain>
    </source>
</reference>
<keyword evidence="2" id="KW-1185">Reference proteome</keyword>
<dbReference type="Proteomes" id="UP000207598">
    <property type="component" value="Unassembled WGS sequence"/>
</dbReference>
<dbReference type="EMBL" id="FXYF01000021">
    <property type="protein sequence ID" value="SMX50315.1"/>
    <property type="molecule type" value="Genomic_DNA"/>
</dbReference>
<accession>A0A238L5F5</accession>